<feature type="region of interest" description="Disordered" evidence="1">
    <location>
        <begin position="1"/>
        <end position="22"/>
    </location>
</feature>
<feature type="compositionally biased region" description="Low complexity" evidence="1">
    <location>
        <begin position="417"/>
        <end position="427"/>
    </location>
</feature>
<feature type="compositionally biased region" description="Pro residues" evidence="1">
    <location>
        <begin position="246"/>
        <end position="257"/>
    </location>
</feature>
<reference evidence="3" key="2">
    <citation type="submission" date="2015-01" db="EMBL/GenBank/DDBJ databases">
        <title>Evolutionary Origins and Diversification of the Mycorrhizal Mutualists.</title>
        <authorList>
            <consortium name="DOE Joint Genome Institute"/>
            <consortium name="Mycorrhizal Genomics Consortium"/>
            <person name="Kohler A."/>
            <person name="Kuo A."/>
            <person name="Nagy L.G."/>
            <person name="Floudas D."/>
            <person name="Copeland A."/>
            <person name="Barry K.W."/>
            <person name="Cichocki N."/>
            <person name="Veneault-Fourrey C."/>
            <person name="LaButti K."/>
            <person name="Lindquist E.A."/>
            <person name="Lipzen A."/>
            <person name="Lundell T."/>
            <person name="Morin E."/>
            <person name="Murat C."/>
            <person name="Riley R."/>
            <person name="Ohm R."/>
            <person name="Sun H."/>
            <person name="Tunlid A."/>
            <person name="Henrissat B."/>
            <person name="Grigoriev I.V."/>
            <person name="Hibbett D.S."/>
            <person name="Martin F."/>
        </authorList>
    </citation>
    <scope>NUCLEOTIDE SEQUENCE [LARGE SCALE GENOMIC DNA]</scope>
    <source>
        <strain evidence="3">LaAM-08-1</strain>
    </source>
</reference>
<dbReference type="Proteomes" id="UP000054477">
    <property type="component" value="Unassembled WGS sequence"/>
</dbReference>
<evidence type="ECO:0000313" key="3">
    <source>
        <dbReference type="Proteomes" id="UP000054477"/>
    </source>
</evidence>
<sequence length="753" mass="81062">MAPASRTTANHPSTSRTTSSGILSGVFSFVSREFESFVANATGSSQTNGLDTFAELSDDEQDIEQTHENLEVGDDEIDPPIHGRNKQCAPASRPDRDIQHATAPLVKKKRFPESPSKTDADKSTPDDPSPPRSALLGVLKRRQSCTMPGSLFTRSPSMGPEANQVDLRVRFLADCEASPSSGPTQDNDPGEDNIPGPSTQLRSQYPLHTGRTGKSHDKEKIRMLEEEIQRLKTELSRRSTSTPDLILPPPPPPPPPPLPNKTILRLPTLSGDPDSLFASARAALKHAPTPSEAPINPHPSWRKGQPCIGIAPDKVAAFLTEMKTVRLRKVSGRSASAEDLLIGSSSDARMSHKKSFTTPSLRPTNLAGASTALNKYSDILSASLPAGMDAHVGEKRKRFDSIASRDDSRPTTKRRSLPSSSSSSSFASASTLSSFRLSSSASLSTSQPPSSRAAATSHNWRPPSAVDAPTPSLCSDNDNEREGDMSPEDLLPSTPPIPPSRGIFRFKGTGVPVEDESEREVIDVDMLEVYSPPTKPTSLLEDGPAVLAQRHSTTFFDRRPPSSPMPAKSPTKPRPPARVPRIVPPPRPSDDSEDEDPLSMSIASQAGGSQPSDKASQSSLKQNSRQPQEEACRRSKQPSVRSSPGESSRSKVSKAELKARRRQTLDEELRTASSEQEGGTDISLNDGILMGFGTMSKQRGFLAHGGAGGTPVFMGLGYVEGAEDPTDEAAVDDDNYPLTRFKTDSRKMGLRRS</sequence>
<dbReference type="AlphaFoldDB" id="A0A0C9X4G3"/>
<accession>A0A0C9X4G3</accession>
<dbReference type="HOGENOM" id="CLU_010167_0_0_1"/>
<feature type="compositionally biased region" description="Basic and acidic residues" evidence="1">
    <location>
        <begin position="395"/>
        <end position="410"/>
    </location>
</feature>
<evidence type="ECO:0000313" key="2">
    <source>
        <dbReference type="EMBL" id="KIJ92501.1"/>
    </source>
</evidence>
<feature type="compositionally biased region" description="Polar residues" evidence="1">
    <location>
        <begin position="144"/>
        <end position="156"/>
    </location>
</feature>
<feature type="compositionally biased region" description="Pro residues" evidence="1">
    <location>
        <begin position="572"/>
        <end position="587"/>
    </location>
</feature>
<proteinExistence type="predicted"/>
<feature type="region of interest" description="Disordered" evidence="1">
    <location>
        <begin position="233"/>
        <end position="257"/>
    </location>
</feature>
<feature type="compositionally biased region" description="Low complexity" evidence="1">
    <location>
        <begin position="638"/>
        <end position="647"/>
    </location>
</feature>
<feature type="compositionally biased region" description="Basic and acidic residues" evidence="1">
    <location>
        <begin position="116"/>
        <end position="125"/>
    </location>
</feature>
<feature type="compositionally biased region" description="Polar residues" evidence="1">
    <location>
        <begin position="178"/>
        <end position="187"/>
    </location>
</feature>
<feature type="compositionally biased region" description="Basic and acidic residues" evidence="1">
    <location>
        <begin position="653"/>
        <end position="670"/>
    </location>
</feature>
<reference evidence="2 3" key="1">
    <citation type="submission" date="2014-04" db="EMBL/GenBank/DDBJ databases">
        <authorList>
            <consortium name="DOE Joint Genome Institute"/>
            <person name="Kuo A."/>
            <person name="Kohler A."/>
            <person name="Nagy L.G."/>
            <person name="Floudas D."/>
            <person name="Copeland A."/>
            <person name="Barry K.W."/>
            <person name="Cichocki N."/>
            <person name="Veneault-Fourrey C."/>
            <person name="LaButti K."/>
            <person name="Lindquist E.A."/>
            <person name="Lipzen A."/>
            <person name="Lundell T."/>
            <person name="Morin E."/>
            <person name="Murat C."/>
            <person name="Sun H."/>
            <person name="Tunlid A."/>
            <person name="Henrissat B."/>
            <person name="Grigoriev I.V."/>
            <person name="Hibbett D.S."/>
            <person name="Martin F."/>
            <person name="Nordberg H.P."/>
            <person name="Cantor M.N."/>
            <person name="Hua S.X."/>
        </authorList>
    </citation>
    <scope>NUCLEOTIDE SEQUENCE [LARGE SCALE GENOMIC DNA]</scope>
    <source>
        <strain evidence="2 3">LaAM-08-1</strain>
    </source>
</reference>
<feature type="compositionally biased region" description="Polar residues" evidence="1">
    <location>
        <begin position="40"/>
        <end position="50"/>
    </location>
</feature>
<feature type="region of interest" description="Disordered" evidence="1">
    <location>
        <begin position="395"/>
        <end position="427"/>
    </location>
</feature>
<name>A0A0C9X4G3_9AGAR</name>
<protein>
    <submittedName>
        <fullName evidence="2">Uncharacterized protein</fullName>
    </submittedName>
</protein>
<evidence type="ECO:0000256" key="1">
    <source>
        <dbReference type="SAM" id="MobiDB-lite"/>
    </source>
</evidence>
<feature type="region of interest" description="Disordered" evidence="1">
    <location>
        <begin position="531"/>
        <end position="685"/>
    </location>
</feature>
<keyword evidence="3" id="KW-1185">Reference proteome</keyword>
<dbReference type="EMBL" id="KN838905">
    <property type="protein sequence ID" value="KIJ92501.1"/>
    <property type="molecule type" value="Genomic_DNA"/>
</dbReference>
<feature type="compositionally biased region" description="Polar residues" evidence="1">
    <location>
        <begin position="601"/>
        <end position="626"/>
    </location>
</feature>
<feature type="region of interest" description="Disordered" evidence="1">
    <location>
        <begin position="440"/>
        <end position="518"/>
    </location>
</feature>
<feature type="compositionally biased region" description="Acidic residues" evidence="1">
    <location>
        <begin position="726"/>
        <end position="735"/>
    </location>
</feature>
<dbReference type="OrthoDB" id="3256736at2759"/>
<feature type="region of interest" description="Disordered" evidence="1">
    <location>
        <begin position="726"/>
        <end position="753"/>
    </location>
</feature>
<feature type="region of interest" description="Disordered" evidence="1">
    <location>
        <begin position="40"/>
        <end position="220"/>
    </location>
</feature>
<organism evidence="2 3">
    <name type="scientific">Laccaria amethystina LaAM-08-1</name>
    <dbReference type="NCBI Taxonomy" id="1095629"/>
    <lineage>
        <taxon>Eukaryota</taxon>
        <taxon>Fungi</taxon>
        <taxon>Dikarya</taxon>
        <taxon>Basidiomycota</taxon>
        <taxon>Agaricomycotina</taxon>
        <taxon>Agaricomycetes</taxon>
        <taxon>Agaricomycetidae</taxon>
        <taxon>Agaricales</taxon>
        <taxon>Agaricineae</taxon>
        <taxon>Hydnangiaceae</taxon>
        <taxon>Laccaria</taxon>
    </lineage>
</organism>
<feature type="compositionally biased region" description="Low complexity" evidence="1">
    <location>
        <begin position="440"/>
        <end position="453"/>
    </location>
</feature>
<gene>
    <name evidence="2" type="ORF">K443DRAFT_435103</name>
</gene>